<proteinExistence type="predicted"/>
<dbReference type="AlphaFoldDB" id="A0A2P2NLS3"/>
<keyword evidence="1" id="KW-0472">Membrane</keyword>
<protein>
    <submittedName>
        <fullName evidence="2">Uncharacterized protein</fullName>
    </submittedName>
</protein>
<evidence type="ECO:0000256" key="1">
    <source>
        <dbReference type="SAM" id="Phobius"/>
    </source>
</evidence>
<feature type="transmembrane region" description="Helical" evidence="1">
    <location>
        <begin position="6"/>
        <end position="24"/>
    </location>
</feature>
<name>A0A2P2NLS3_RHIMU</name>
<organism evidence="2">
    <name type="scientific">Rhizophora mucronata</name>
    <name type="common">Asiatic mangrove</name>
    <dbReference type="NCBI Taxonomy" id="61149"/>
    <lineage>
        <taxon>Eukaryota</taxon>
        <taxon>Viridiplantae</taxon>
        <taxon>Streptophyta</taxon>
        <taxon>Embryophyta</taxon>
        <taxon>Tracheophyta</taxon>
        <taxon>Spermatophyta</taxon>
        <taxon>Magnoliopsida</taxon>
        <taxon>eudicotyledons</taxon>
        <taxon>Gunneridae</taxon>
        <taxon>Pentapetalae</taxon>
        <taxon>rosids</taxon>
        <taxon>fabids</taxon>
        <taxon>Malpighiales</taxon>
        <taxon>Rhizophoraceae</taxon>
        <taxon>Rhizophora</taxon>
    </lineage>
</organism>
<dbReference type="EMBL" id="GGEC01062932">
    <property type="protein sequence ID" value="MBX43416.1"/>
    <property type="molecule type" value="Transcribed_RNA"/>
</dbReference>
<reference evidence="2" key="1">
    <citation type="submission" date="2018-02" db="EMBL/GenBank/DDBJ databases">
        <title>Rhizophora mucronata_Transcriptome.</title>
        <authorList>
            <person name="Meera S.P."/>
            <person name="Sreeshan A."/>
            <person name="Augustine A."/>
        </authorList>
    </citation>
    <scope>NUCLEOTIDE SEQUENCE</scope>
    <source>
        <tissue evidence="2">Leaf</tissue>
    </source>
</reference>
<keyword evidence="1" id="KW-0812">Transmembrane</keyword>
<accession>A0A2P2NLS3</accession>
<keyword evidence="1" id="KW-1133">Transmembrane helix</keyword>
<sequence length="34" mass="4039">MVYYILVLACKWVLVCILSLYISWCTQKKPLFSL</sequence>
<evidence type="ECO:0000313" key="2">
    <source>
        <dbReference type="EMBL" id="MBX43416.1"/>
    </source>
</evidence>